<evidence type="ECO:0000256" key="7">
    <source>
        <dbReference type="PIRSR" id="PIRSR610300-50"/>
    </source>
</evidence>
<organism evidence="11 12">
    <name type="scientific">Geranomyces variabilis</name>
    <dbReference type="NCBI Taxonomy" id="109894"/>
    <lineage>
        <taxon>Eukaryota</taxon>
        <taxon>Fungi</taxon>
        <taxon>Fungi incertae sedis</taxon>
        <taxon>Chytridiomycota</taxon>
        <taxon>Chytridiomycota incertae sedis</taxon>
        <taxon>Chytridiomycetes</taxon>
        <taxon>Spizellomycetales</taxon>
        <taxon>Powellomycetaceae</taxon>
        <taxon>Geranomyces</taxon>
    </lineage>
</organism>
<keyword evidence="5 9" id="KW-0560">Oxidoreductase</keyword>
<dbReference type="PANTHER" id="PTHR12918:SF1">
    <property type="entry name" value="CYSTEINE DIOXYGENASE TYPE 1"/>
    <property type="match status" value="1"/>
</dbReference>
<dbReference type="GO" id="GO:0019448">
    <property type="term" value="P:L-cysteine catabolic process"/>
    <property type="evidence" value="ECO:0007669"/>
    <property type="project" value="TreeGrafter"/>
</dbReference>
<comment type="caution">
    <text evidence="11">The sequence shown here is derived from an EMBL/GenBank/DDBJ whole genome shotgun (WGS) entry which is preliminary data.</text>
</comment>
<feature type="region of interest" description="Disordered" evidence="10">
    <location>
        <begin position="132"/>
        <end position="162"/>
    </location>
</feature>
<evidence type="ECO:0000256" key="3">
    <source>
        <dbReference type="ARBA" id="ARBA00022723"/>
    </source>
</evidence>
<reference evidence="11" key="1">
    <citation type="submission" date="2020-05" db="EMBL/GenBank/DDBJ databases">
        <title>Phylogenomic resolution of chytrid fungi.</title>
        <authorList>
            <person name="Stajich J.E."/>
            <person name="Amses K."/>
            <person name="Simmons R."/>
            <person name="Seto K."/>
            <person name="Myers J."/>
            <person name="Bonds A."/>
            <person name="Quandt C.A."/>
            <person name="Barry K."/>
            <person name="Liu P."/>
            <person name="Grigoriev I."/>
            <person name="Longcore J.E."/>
            <person name="James T.Y."/>
        </authorList>
    </citation>
    <scope>NUCLEOTIDE SEQUENCE</scope>
    <source>
        <strain evidence="11">JEL0379</strain>
    </source>
</reference>
<feature type="cross-link" description="3'-(S-cysteinyl)-tyrosine (Cys-Tyr)" evidence="7">
    <location>
        <begin position="113"/>
        <end position="202"/>
    </location>
</feature>
<sequence length="283" mass="29758">MASIMQPRNHTATNAVSLPALPPAHNSLAALSSSLHKELADAGIDSEHISIAHITSLLKQYTAGDYVPYAQHDPSKPYTRSLLDDGNGFFNLMVLVWTPGGASPVHDHAGSHCLMKVLDGELAETLYSVPQPADDERVDSGNEDACSSSSSSNGGDEGGHGMRVRRLGRLATGDVAYIHDRIGLHKIANPSTSKPAVSLHLYTPPFEFCRTYNETTGEARASGRCTFFRNFSKRGTDCIVAALGGGNGNSNGNGNGGKPEMVIEERVAEAAVVAAGTAEACGV</sequence>
<dbReference type="Pfam" id="PF05995">
    <property type="entry name" value="CDO_I"/>
    <property type="match status" value="1"/>
</dbReference>
<comment type="catalytic activity">
    <reaction evidence="9">
        <text>L-cysteine + O2 = 3-sulfino-L-alanine + H(+)</text>
        <dbReference type="Rhea" id="RHEA:20441"/>
        <dbReference type="ChEBI" id="CHEBI:15378"/>
        <dbReference type="ChEBI" id="CHEBI:15379"/>
        <dbReference type="ChEBI" id="CHEBI:35235"/>
        <dbReference type="ChEBI" id="CHEBI:61085"/>
        <dbReference type="EC" id="1.13.11.20"/>
    </reaction>
</comment>
<dbReference type="Gene3D" id="2.60.120.10">
    <property type="entry name" value="Jelly Rolls"/>
    <property type="match status" value="1"/>
</dbReference>
<keyword evidence="7" id="KW-0883">Thioether bond</keyword>
<dbReference type="CDD" id="cd10548">
    <property type="entry name" value="cupin_CDO"/>
    <property type="match status" value="1"/>
</dbReference>
<feature type="compositionally biased region" description="Low complexity" evidence="10">
    <location>
        <begin position="143"/>
        <end position="154"/>
    </location>
</feature>
<evidence type="ECO:0000256" key="1">
    <source>
        <dbReference type="ARBA" id="ARBA00006622"/>
    </source>
</evidence>
<protein>
    <recommendedName>
        <fullName evidence="2 9">Cysteine dioxygenase</fullName>
        <ecNumber evidence="2 9">1.13.11.20</ecNumber>
    </recommendedName>
</protein>
<comment type="similarity">
    <text evidence="1 9">Belongs to the cysteine dioxygenase family.</text>
</comment>
<evidence type="ECO:0000256" key="9">
    <source>
        <dbReference type="RuleBase" id="RU366010"/>
    </source>
</evidence>
<dbReference type="InterPro" id="IPR014710">
    <property type="entry name" value="RmlC-like_jellyroll"/>
</dbReference>
<evidence type="ECO:0000313" key="11">
    <source>
        <dbReference type="EMBL" id="KAJ3176975.1"/>
    </source>
</evidence>
<dbReference type="AlphaFoldDB" id="A0AAD5THX2"/>
<evidence type="ECO:0000256" key="2">
    <source>
        <dbReference type="ARBA" id="ARBA00013133"/>
    </source>
</evidence>
<evidence type="ECO:0000256" key="4">
    <source>
        <dbReference type="ARBA" id="ARBA00022964"/>
    </source>
</evidence>
<evidence type="ECO:0000313" key="12">
    <source>
        <dbReference type="Proteomes" id="UP001212152"/>
    </source>
</evidence>
<dbReference type="InterPro" id="IPR010300">
    <property type="entry name" value="CDO_1"/>
</dbReference>
<dbReference type="SUPFAM" id="SSF51182">
    <property type="entry name" value="RmlC-like cupins"/>
    <property type="match status" value="1"/>
</dbReference>
<feature type="binding site" evidence="8">
    <location>
        <position position="185"/>
    </location>
    <ligand>
        <name>Fe cation</name>
        <dbReference type="ChEBI" id="CHEBI:24875"/>
        <note>catalytic</note>
    </ligand>
</feature>
<dbReference type="EC" id="1.13.11.20" evidence="2 9"/>
<evidence type="ECO:0000256" key="6">
    <source>
        <dbReference type="ARBA" id="ARBA00023004"/>
    </source>
</evidence>
<dbReference type="InterPro" id="IPR011051">
    <property type="entry name" value="RmlC_Cupin_sf"/>
</dbReference>
<evidence type="ECO:0000256" key="10">
    <source>
        <dbReference type="SAM" id="MobiDB-lite"/>
    </source>
</evidence>
<dbReference type="GO" id="GO:0017172">
    <property type="term" value="F:cysteine dioxygenase activity"/>
    <property type="evidence" value="ECO:0007669"/>
    <property type="project" value="UniProtKB-UniRule"/>
</dbReference>
<dbReference type="EMBL" id="JADGJQ010000036">
    <property type="protein sequence ID" value="KAJ3176975.1"/>
    <property type="molecule type" value="Genomic_DNA"/>
</dbReference>
<comment type="cofactor">
    <cofactor evidence="9">
        <name>Fe cation</name>
        <dbReference type="ChEBI" id="CHEBI:24875"/>
    </cofactor>
    <text evidence="9">Binds 1 Fe cation per subunit.</text>
</comment>
<evidence type="ECO:0000256" key="8">
    <source>
        <dbReference type="PIRSR" id="PIRSR610300-51"/>
    </source>
</evidence>
<proteinExistence type="inferred from homology"/>
<name>A0AAD5THX2_9FUNG</name>
<accession>A0AAD5THX2</accession>
<gene>
    <name evidence="11" type="ORF">HDU87_004690</name>
</gene>
<keyword evidence="3 8" id="KW-0479">Metal-binding</keyword>
<feature type="binding site" evidence="8">
    <location>
        <position position="106"/>
    </location>
    <ligand>
        <name>Fe cation</name>
        <dbReference type="ChEBI" id="CHEBI:24875"/>
        <note>catalytic</note>
    </ligand>
</feature>
<dbReference type="PANTHER" id="PTHR12918">
    <property type="entry name" value="CYSTEINE DIOXYGENASE"/>
    <property type="match status" value="1"/>
</dbReference>
<feature type="binding site" evidence="8">
    <location>
        <position position="108"/>
    </location>
    <ligand>
        <name>Fe cation</name>
        <dbReference type="ChEBI" id="CHEBI:24875"/>
        <note>catalytic</note>
    </ligand>
</feature>
<dbReference type="GO" id="GO:0008198">
    <property type="term" value="F:ferrous iron binding"/>
    <property type="evidence" value="ECO:0007669"/>
    <property type="project" value="TreeGrafter"/>
</dbReference>
<dbReference type="Proteomes" id="UP001212152">
    <property type="component" value="Unassembled WGS sequence"/>
</dbReference>
<keyword evidence="12" id="KW-1185">Reference proteome</keyword>
<keyword evidence="4 9" id="KW-0223">Dioxygenase</keyword>
<evidence type="ECO:0000256" key="5">
    <source>
        <dbReference type="ARBA" id="ARBA00023002"/>
    </source>
</evidence>
<keyword evidence="6 8" id="KW-0408">Iron</keyword>